<dbReference type="EMBL" id="JBHTAR010000011">
    <property type="protein sequence ID" value="MFC7200801.1"/>
    <property type="molecule type" value="Genomic_DNA"/>
</dbReference>
<evidence type="ECO:0000313" key="10">
    <source>
        <dbReference type="EMBL" id="MFC7200801.1"/>
    </source>
</evidence>
<dbReference type="PANTHER" id="PTHR30221">
    <property type="entry name" value="SMALL-CONDUCTANCE MECHANOSENSITIVE CHANNEL"/>
    <property type="match status" value="1"/>
</dbReference>
<dbReference type="InterPro" id="IPR049278">
    <property type="entry name" value="MS_channel_C"/>
</dbReference>
<accession>A0ABD5Z6L7</accession>
<evidence type="ECO:0000259" key="8">
    <source>
        <dbReference type="Pfam" id="PF00924"/>
    </source>
</evidence>
<keyword evidence="11" id="KW-1185">Reference proteome</keyword>
<reference evidence="10 11" key="1">
    <citation type="journal article" date="2019" name="Int. J. Syst. Evol. Microbiol.">
        <title>The Global Catalogue of Microorganisms (GCM) 10K type strain sequencing project: providing services to taxonomists for standard genome sequencing and annotation.</title>
        <authorList>
            <consortium name="The Broad Institute Genomics Platform"/>
            <consortium name="The Broad Institute Genome Sequencing Center for Infectious Disease"/>
            <person name="Wu L."/>
            <person name="Ma J."/>
        </authorList>
    </citation>
    <scope>NUCLEOTIDE SEQUENCE [LARGE SCALE GENOMIC DNA]</scope>
    <source>
        <strain evidence="10 11">XZGYJ-43</strain>
    </source>
</reference>
<dbReference type="SUPFAM" id="SSF50182">
    <property type="entry name" value="Sm-like ribonucleoproteins"/>
    <property type="match status" value="1"/>
</dbReference>
<dbReference type="InterPro" id="IPR006685">
    <property type="entry name" value="MscS_channel_2nd"/>
</dbReference>
<feature type="transmembrane region" description="Helical" evidence="7">
    <location>
        <begin position="109"/>
        <end position="129"/>
    </location>
</feature>
<feature type="domain" description="Mechanosensitive ion channel MscS C-terminal" evidence="9">
    <location>
        <begin position="269"/>
        <end position="347"/>
    </location>
</feature>
<dbReference type="InterPro" id="IPR011066">
    <property type="entry name" value="MscS_channel_C_sf"/>
</dbReference>
<evidence type="ECO:0000259" key="9">
    <source>
        <dbReference type="Pfam" id="PF21082"/>
    </source>
</evidence>
<dbReference type="InterPro" id="IPR010920">
    <property type="entry name" value="LSM_dom_sf"/>
</dbReference>
<dbReference type="Gene3D" id="2.30.30.60">
    <property type="match status" value="1"/>
</dbReference>
<dbReference type="InterPro" id="IPR023408">
    <property type="entry name" value="MscS_beta-dom_sf"/>
</dbReference>
<keyword evidence="3" id="KW-1003">Cell membrane</keyword>
<organism evidence="10 11">
    <name type="scientific">Halospeciosus flavus</name>
    <dbReference type="NCBI Taxonomy" id="3032283"/>
    <lineage>
        <taxon>Archaea</taxon>
        <taxon>Methanobacteriati</taxon>
        <taxon>Methanobacteriota</taxon>
        <taxon>Stenosarchaea group</taxon>
        <taxon>Halobacteria</taxon>
        <taxon>Halobacteriales</taxon>
        <taxon>Halobacteriaceae</taxon>
        <taxon>Halospeciosus</taxon>
    </lineage>
</organism>
<evidence type="ECO:0000256" key="3">
    <source>
        <dbReference type="ARBA" id="ARBA00022475"/>
    </source>
</evidence>
<keyword evidence="6 7" id="KW-0472">Membrane</keyword>
<evidence type="ECO:0000256" key="6">
    <source>
        <dbReference type="ARBA" id="ARBA00023136"/>
    </source>
</evidence>
<comment type="subcellular location">
    <subcellularLocation>
        <location evidence="1">Cell membrane</location>
        <topology evidence="1">Multi-pass membrane protein</topology>
    </subcellularLocation>
</comment>
<dbReference type="GO" id="GO:0005886">
    <property type="term" value="C:plasma membrane"/>
    <property type="evidence" value="ECO:0007669"/>
    <property type="project" value="UniProtKB-SubCell"/>
</dbReference>
<proteinExistence type="inferred from homology"/>
<dbReference type="RefSeq" id="WP_279527567.1">
    <property type="nucleotide sequence ID" value="NZ_CP122312.1"/>
</dbReference>
<evidence type="ECO:0000256" key="4">
    <source>
        <dbReference type="ARBA" id="ARBA00022692"/>
    </source>
</evidence>
<feature type="transmembrane region" description="Helical" evidence="7">
    <location>
        <begin position="183"/>
        <end position="208"/>
    </location>
</feature>
<dbReference type="SUPFAM" id="SSF82689">
    <property type="entry name" value="Mechanosensitive channel protein MscS (YggB), C-terminal domain"/>
    <property type="match status" value="1"/>
</dbReference>
<dbReference type="Pfam" id="PF00924">
    <property type="entry name" value="MS_channel_2nd"/>
    <property type="match status" value="1"/>
</dbReference>
<keyword evidence="4 7" id="KW-0812">Transmembrane</keyword>
<sequence length="378" mass="40992">MLSVAQSMGQQLLTTGALLLVTVGVVWATPLLIEAVVDLVVALLERQGWAERAETIWSYTPPGVSLVGIVYSLQAATITLATLFLFSIWSGLPFVRDLVSLLVSSLPGLARLLLTGVVLASTYTATSYIGDSIYGLSEQETYLEEHTREIVTRTAQIVVILGGVLTVLSLWKVNVGNVLIGAGMLSILIGFAARETFSSVVAGFVLMFSRPFEVGDWIAVSGKEGRVTDVTIVHTRLRTPEAEIIVIPNDIIGQSEVVNYTEEEKLCLTLDFSVEYGADLDAVEETVQDALGDVELHSEGSTPEVFPEDFGDSGIQLEARFWIDEVHPRLRWRARAEAIQAIQDALGNIDVTIPYPQRTIHAGNEDDQAVAPTPNPGD</sequence>
<dbReference type="AlphaFoldDB" id="A0ABD5Z6L7"/>
<evidence type="ECO:0000256" key="2">
    <source>
        <dbReference type="ARBA" id="ARBA00008017"/>
    </source>
</evidence>
<dbReference type="Pfam" id="PF21082">
    <property type="entry name" value="MS_channel_3rd"/>
    <property type="match status" value="1"/>
</dbReference>
<dbReference type="InterPro" id="IPR011014">
    <property type="entry name" value="MscS_channel_TM-2"/>
</dbReference>
<keyword evidence="5 7" id="KW-1133">Transmembrane helix</keyword>
<feature type="domain" description="Mechanosensitive ion channel MscS" evidence="8">
    <location>
        <begin position="196"/>
        <end position="261"/>
    </location>
</feature>
<dbReference type="PANTHER" id="PTHR30221:SF20">
    <property type="entry name" value="SMALL-CONDUCTANCE MECHANOSENSITIVE CHANNEL"/>
    <property type="match status" value="1"/>
</dbReference>
<protein>
    <submittedName>
        <fullName evidence="10">Mechanosensitive ion channel family protein</fullName>
    </submittedName>
</protein>
<evidence type="ECO:0000256" key="7">
    <source>
        <dbReference type="SAM" id="Phobius"/>
    </source>
</evidence>
<evidence type="ECO:0000256" key="5">
    <source>
        <dbReference type="ARBA" id="ARBA00022989"/>
    </source>
</evidence>
<dbReference type="Gene3D" id="1.10.287.1260">
    <property type="match status" value="1"/>
</dbReference>
<comment type="similarity">
    <text evidence="2">Belongs to the MscS (TC 1.A.23) family.</text>
</comment>
<dbReference type="InterPro" id="IPR045275">
    <property type="entry name" value="MscS_archaea/bacteria_type"/>
</dbReference>
<dbReference type="Gene3D" id="3.30.70.100">
    <property type="match status" value="1"/>
</dbReference>
<gene>
    <name evidence="10" type="ORF">ACFQJ9_15525</name>
</gene>
<dbReference type="Proteomes" id="UP001596447">
    <property type="component" value="Unassembled WGS sequence"/>
</dbReference>
<comment type="caution">
    <text evidence="10">The sequence shown here is derived from an EMBL/GenBank/DDBJ whole genome shotgun (WGS) entry which is preliminary data.</text>
</comment>
<feature type="transmembrane region" description="Helical" evidence="7">
    <location>
        <begin position="150"/>
        <end position="171"/>
    </location>
</feature>
<dbReference type="SUPFAM" id="SSF82861">
    <property type="entry name" value="Mechanosensitive channel protein MscS (YggB), transmembrane region"/>
    <property type="match status" value="1"/>
</dbReference>
<feature type="transmembrane region" description="Helical" evidence="7">
    <location>
        <begin position="17"/>
        <end position="44"/>
    </location>
</feature>
<name>A0ABD5Z6L7_9EURY</name>
<feature type="transmembrane region" description="Helical" evidence="7">
    <location>
        <begin position="64"/>
        <end position="89"/>
    </location>
</feature>
<evidence type="ECO:0000313" key="11">
    <source>
        <dbReference type="Proteomes" id="UP001596447"/>
    </source>
</evidence>
<evidence type="ECO:0000256" key="1">
    <source>
        <dbReference type="ARBA" id="ARBA00004651"/>
    </source>
</evidence>